<gene>
    <name evidence="2" type="ORF">PCC79_16995</name>
</gene>
<organism evidence="2 3">
    <name type="scientific">Propioniciclava soli</name>
    <dbReference type="NCBI Taxonomy" id="2775081"/>
    <lineage>
        <taxon>Bacteria</taxon>
        <taxon>Bacillati</taxon>
        <taxon>Actinomycetota</taxon>
        <taxon>Actinomycetes</taxon>
        <taxon>Propionibacteriales</taxon>
        <taxon>Propionibacteriaceae</taxon>
        <taxon>Propioniciclava</taxon>
    </lineage>
</organism>
<feature type="transmembrane region" description="Helical" evidence="1">
    <location>
        <begin position="303"/>
        <end position="324"/>
    </location>
</feature>
<feature type="transmembrane region" description="Helical" evidence="1">
    <location>
        <begin position="57"/>
        <end position="81"/>
    </location>
</feature>
<keyword evidence="1" id="KW-1133">Transmembrane helix</keyword>
<accession>A0ABZ3C7E6</accession>
<evidence type="ECO:0000313" key="2">
    <source>
        <dbReference type="EMBL" id="WZW98556.1"/>
    </source>
</evidence>
<feature type="transmembrane region" description="Helical" evidence="1">
    <location>
        <begin position="467"/>
        <end position="489"/>
    </location>
</feature>
<keyword evidence="1" id="KW-0812">Transmembrane</keyword>
<name>A0ABZ3C7E6_9ACTN</name>
<dbReference type="EMBL" id="CP115965">
    <property type="protein sequence ID" value="WZW98556.1"/>
    <property type="molecule type" value="Genomic_DNA"/>
</dbReference>
<sequence length="502" mass="52387">MTLHVITYRPSLASELARSKHSTAARLPWAALVLCVLLGLSWLAIGSGPQQGWGRTLAWLSLYTTVLQGPTAALLVSTTLVREAAARGGGTLWRPVDRRTTMAARATVAAIQLLATTMALTLPWLVFGAAKGIVTPADAGRLAALTAVMWLTAWAPASLAFITTRLLGRYAAVGVALVIQVAGTLTAETPAGAWLPWSWPVQATMPLLGIHANGVALEADSPVWSWNPIVPTVAATLVAAAFLLVEILAAPLLDRPSPSRRLKDVEARPVTPLGFPRSAAGTTRAGRIASPLRAVAVSLRHTWLGGTTVTALILTVAVAITWGGRHSATFGTWVTLPVLSTLLGGLVWSAQREAWRITSLRVSRPGFVLGSLVAGAALLTPVALVTAGAALPVLGVGAGRYGLLLWLVAMMWYAVNLWLTTRFGVPTALGASLVVYTFSLVLGGSALASTGWWWLGLLGWPESAVGGRGVVAAGLTLAVGGVATLLWLAALKRAARTTSTDR</sequence>
<feature type="transmembrane region" description="Helical" evidence="1">
    <location>
        <begin position="433"/>
        <end position="455"/>
    </location>
</feature>
<feature type="transmembrane region" description="Helical" evidence="1">
    <location>
        <begin position="330"/>
        <end position="348"/>
    </location>
</feature>
<evidence type="ECO:0000256" key="1">
    <source>
        <dbReference type="SAM" id="Phobius"/>
    </source>
</evidence>
<protein>
    <recommendedName>
        <fullName evidence="4">ABC-2 type transport system permease protein</fullName>
    </recommendedName>
</protein>
<feature type="transmembrane region" description="Helical" evidence="1">
    <location>
        <begin position="229"/>
        <end position="253"/>
    </location>
</feature>
<keyword evidence="1" id="KW-0472">Membrane</keyword>
<feature type="transmembrane region" description="Helical" evidence="1">
    <location>
        <begin position="27"/>
        <end position="45"/>
    </location>
</feature>
<feature type="transmembrane region" description="Helical" evidence="1">
    <location>
        <begin position="142"/>
        <end position="163"/>
    </location>
</feature>
<feature type="transmembrane region" description="Helical" evidence="1">
    <location>
        <begin position="170"/>
        <end position="187"/>
    </location>
</feature>
<keyword evidence="3" id="KW-1185">Reference proteome</keyword>
<proteinExistence type="predicted"/>
<feature type="transmembrane region" description="Helical" evidence="1">
    <location>
        <begin position="102"/>
        <end position="122"/>
    </location>
</feature>
<feature type="transmembrane region" description="Helical" evidence="1">
    <location>
        <begin position="403"/>
        <end position="421"/>
    </location>
</feature>
<evidence type="ECO:0008006" key="4">
    <source>
        <dbReference type="Google" id="ProtNLM"/>
    </source>
</evidence>
<dbReference type="RefSeq" id="WP_342372574.1">
    <property type="nucleotide sequence ID" value="NZ_CP115965.1"/>
</dbReference>
<feature type="transmembrane region" description="Helical" evidence="1">
    <location>
        <begin position="368"/>
        <end position="391"/>
    </location>
</feature>
<reference evidence="2 3" key="1">
    <citation type="journal article" date="2023" name="Environ Microbiome">
        <title>A coral-associated actinobacterium mitigates coral bleaching under heat stress.</title>
        <authorList>
            <person name="Li J."/>
            <person name="Zou Y."/>
            <person name="Li Q."/>
            <person name="Zhang J."/>
            <person name="Bourne D.G."/>
            <person name="Lyu Y."/>
            <person name="Liu C."/>
            <person name="Zhang S."/>
        </authorList>
    </citation>
    <scope>NUCLEOTIDE SEQUENCE [LARGE SCALE GENOMIC DNA]</scope>
    <source>
        <strain evidence="2 3">SCSIO 13291</strain>
    </source>
</reference>
<evidence type="ECO:0000313" key="3">
    <source>
        <dbReference type="Proteomes" id="UP001434337"/>
    </source>
</evidence>
<dbReference type="Proteomes" id="UP001434337">
    <property type="component" value="Chromosome"/>
</dbReference>